<feature type="compositionally biased region" description="Low complexity" evidence="13">
    <location>
        <begin position="263"/>
        <end position="273"/>
    </location>
</feature>
<comment type="subcellular location">
    <subcellularLocation>
        <location evidence="1">Nucleus</location>
    </subcellularLocation>
</comment>
<sequence length="457" mass="51441">MCDLGCGIHSGTYFPADLLVEYKWPSDDSGEYYMLQEQISEYLGVTSFKRKYPDLERHDLSHKEKLYLRELNVITETQCTLGLTALRSDEVVDLMIKEYPMKYSEYSNVLQDQERQRITDRYREYSQQQSSQKVEPGKVPEYIKKAARKAAEYNSHLNHERSEERRAYFDLQTYTIQVPLIRPKILPPEETKVGAYPVALIPGQFQEYYKRYTPNELRYLPINTALYEPPLDPNMPAPDSDGAESDDADEDPSVKEEKKDNDSSSVSDSSSSSEEGESPHEIQGDTSQSRTPTASQGAPGKDRAGPPASKESTPRRTAPSKSVPGYKSKVVPNAVCGICLRGKESNRHGRPEALVHCSQCDNSGHPSCLDMSAELVAVIKTYPWQCMECKACVSCGQPHHEEHLMFCDTCDRGFHTFCVGLDYIPTGRWNCRACEVDLATPKKSGKTGKRGKSSREG</sequence>
<keyword evidence="4" id="KW-0479">Metal-binding</keyword>
<keyword evidence="7" id="KW-0862">Zinc</keyword>
<dbReference type="SMART" id="SM00249">
    <property type="entry name" value="PHD"/>
    <property type="match status" value="2"/>
</dbReference>
<evidence type="ECO:0000256" key="10">
    <source>
        <dbReference type="ARBA" id="ARBA00023163"/>
    </source>
</evidence>
<evidence type="ECO:0000256" key="6">
    <source>
        <dbReference type="ARBA" id="ARBA00022771"/>
    </source>
</evidence>
<dbReference type="PROSITE" id="PS50016">
    <property type="entry name" value="ZF_PHD_2"/>
    <property type="match status" value="2"/>
</dbReference>
<dbReference type="PANTHER" id="PTHR45888">
    <property type="entry name" value="HL01030P-RELATED"/>
    <property type="match status" value="1"/>
</dbReference>
<evidence type="ECO:0000256" key="13">
    <source>
        <dbReference type="SAM" id="MobiDB-lite"/>
    </source>
</evidence>
<dbReference type="InterPro" id="IPR038045">
    <property type="entry name" value="PHF10_PHD_finger_1"/>
</dbReference>
<evidence type="ECO:0000259" key="14">
    <source>
        <dbReference type="PROSITE" id="PS50016"/>
    </source>
</evidence>
<keyword evidence="8" id="KW-0524">Neurogenesis</keyword>
<evidence type="ECO:0000256" key="4">
    <source>
        <dbReference type="ARBA" id="ARBA00022723"/>
    </source>
</evidence>
<dbReference type="Proteomes" id="UP000694388">
    <property type="component" value="Unplaced"/>
</dbReference>
<name>A0A8C4Q1E2_EPTBU</name>
<dbReference type="InterPro" id="IPR011011">
    <property type="entry name" value="Znf_FYVE_PHD"/>
</dbReference>
<protein>
    <recommendedName>
        <fullName evidence="3">PHD finger protein 10</fullName>
    </recommendedName>
</protein>
<evidence type="ECO:0000256" key="12">
    <source>
        <dbReference type="PROSITE-ProRule" id="PRU00146"/>
    </source>
</evidence>
<keyword evidence="11" id="KW-0539">Nucleus</keyword>
<evidence type="ECO:0000313" key="15">
    <source>
        <dbReference type="Ensembl" id="ENSEBUP00000008527.1"/>
    </source>
</evidence>
<feature type="compositionally biased region" description="Basic and acidic residues" evidence="13">
    <location>
        <begin position="252"/>
        <end position="262"/>
    </location>
</feature>
<keyword evidence="10" id="KW-0804">Transcription</keyword>
<evidence type="ECO:0000256" key="9">
    <source>
        <dbReference type="ARBA" id="ARBA00023015"/>
    </source>
</evidence>
<evidence type="ECO:0000256" key="1">
    <source>
        <dbReference type="ARBA" id="ARBA00004123"/>
    </source>
</evidence>
<keyword evidence="9" id="KW-0805">Transcription regulation</keyword>
<dbReference type="InterPro" id="IPR013083">
    <property type="entry name" value="Znf_RING/FYVE/PHD"/>
</dbReference>
<reference evidence="15" key="1">
    <citation type="submission" date="2025-08" db="UniProtKB">
        <authorList>
            <consortium name="Ensembl"/>
        </authorList>
    </citation>
    <scope>IDENTIFICATION</scope>
</reference>
<evidence type="ECO:0000313" key="16">
    <source>
        <dbReference type="Proteomes" id="UP000694388"/>
    </source>
</evidence>
<dbReference type="FunFam" id="3.30.40.10:FF:000202">
    <property type="entry name" value="PHD finger protein 10 isoform X1"/>
    <property type="match status" value="1"/>
</dbReference>
<accession>A0A8C4Q1E2</accession>
<evidence type="ECO:0000256" key="3">
    <source>
        <dbReference type="ARBA" id="ARBA00016995"/>
    </source>
</evidence>
<dbReference type="SUPFAM" id="SSF57903">
    <property type="entry name" value="FYVE/PHD zinc finger"/>
    <property type="match status" value="2"/>
</dbReference>
<dbReference type="GeneTree" id="ENSGT00940000155172"/>
<dbReference type="CDD" id="cd15528">
    <property type="entry name" value="PHD1_PHF10"/>
    <property type="match status" value="1"/>
</dbReference>
<dbReference type="AlphaFoldDB" id="A0A8C4Q1E2"/>
<keyword evidence="16" id="KW-1185">Reference proteome</keyword>
<dbReference type="Pfam" id="PF00628">
    <property type="entry name" value="PHD"/>
    <property type="match status" value="2"/>
</dbReference>
<dbReference type="GO" id="GO:0071564">
    <property type="term" value="C:npBAF complex"/>
    <property type="evidence" value="ECO:0007669"/>
    <property type="project" value="InterPro"/>
</dbReference>
<feature type="region of interest" description="Disordered" evidence="13">
    <location>
        <begin position="229"/>
        <end position="326"/>
    </location>
</feature>
<dbReference type="GO" id="GO:0008270">
    <property type="term" value="F:zinc ion binding"/>
    <property type="evidence" value="ECO:0007669"/>
    <property type="project" value="UniProtKB-KW"/>
</dbReference>
<dbReference type="Gene3D" id="3.30.40.10">
    <property type="entry name" value="Zinc/RING finger domain, C3HC4 (zinc finger)"/>
    <property type="match status" value="1"/>
</dbReference>
<reference evidence="15" key="2">
    <citation type="submission" date="2025-09" db="UniProtKB">
        <authorList>
            <consortium name="Ensembl"/>
        </authorList>
    </citation>
    <scope>IDENTIFICATION</scope>
</reference>
<dbReference type="InterPro" id="IPR001965">
    <property type="entry name" value="Znf_PHD"/>
</dbReference>
<feature type="domain" description="PHD-type" evidence="14">
    <location>
        <begin position="333"/>
        <end position="392"/>
    </location>
</feature>
<dbReference type="Ensembl" id="ENSEBUT00000009032.1">
    <property type="protein sequence ID" value="ENSEBUP00000008527.1"/>
    <property type="gene ID" value="ENSEBUG00000005523.1"/>
</dbReference>
<organism evidence="15 16">
    <name type="scientific">Eptatretus burgeri</name>
    <name type="common">Inshore hagfish</name>
    <dbReference type="NCBI Taxonomy" id="7764"/>
    <lineage>
        <taxon>Eukaryota</taxon>
        <taxon>Metazoa</taxon>
        <taxon>Chordata</taxon>
        <taxon>Craniata</taxon>
        <taxon>Vertebrata</taxon>
        <taxon>Cyclostomata</taxon>
        <taxon>Myxini</taxon>
        <taxon>Myxiniformes</taxon>
        <taxon>Myxinidae</taxon>
        <taxon>Eptatretinae</taxon>
        <taxon>Eptatretus</taxon>
    </lineage>
</organism>
<dbReference type="CDD" id="cd21085">
    <property type="entry name" value="WH_NTD_PHF10"/>
    <property type="match status" value="1"/>
</dbReference>
<dbReference type="InterPro" id="IPR019787">
    <property type="entry name" value="Znf_PHD-finger"/>
</dbReference>
<dbReference type="GO" id="GO:0007399">
    <property type="term" value="P:nervous system development"/>
    <property type="evidence" value="ECO:0007669"/>
    <property type="project" value="UniProtKB-KW"/>
</dbReference>
<feature type="compositionally biased region" description="Acidic residues" evidence="13">
    <location>
        <begin position="241"/>
        <end position="251"/>
    </location>
</feature>
<dbReference type="OMA" id="EKHREYA"/>
<feature type="compositionally biased region" description="Polar residues" evidence="13">
    <location>
        <begin position="284"/>
        <end position="296"/>
    </location>
</feature>
<evidence type="ECO:0000256" key="7">
    <source>
        <dbReference type="ARBA" id="ARBA00022833"/>
    </source>
</evidence>
<comment type="similarity">
    <text evidence="2">Belongs to the SAYP family.</text>
</comment>
<dbReference type="PANTHER" id="PTHR45888:SF4">
    <property type="entry name" value="PHD FINGER PROTEIN 10"/>
    <property type="match status" value="1"/>
</dbReference>
<evidence type="ECO:0000256" key="5">
    <source>
        <dbReference type="ARBA" id="ARBA00022737"/>
    </source>
</evidence>
<keyword evidence="5" id="KW-0677">Repeat</keyword>
<proteinExistence type="inferred from homology"/>
<evidence type="ECO:0000256" key="8">
    <source>
        <dbReference type="ARBA" id="ARBA00022902"/>
    </source>
</evidence>
<keyword evidence="6 12" id="KW-0863">Zinc-finger</keyword>
<evidence type="ECO:0000256" key="2">
    <source>
        <dbReference type="ARBA" id="ARBA00006097"/>
    </source>
</evidence>
<feature type="domain" description="PHD-type" evidence="14">
    <location>
        <begin position="389"/>
        <end position="437"/>
    </location>
</feature>
<dbReference type="CDD" id="cd15529">
    <property type="entry name" value="PHD2_PHF10"/>
    <property type="match status" value="1"/>
</dbReference>
<evidence type="ECO:0000256" key="11">
    <source>
        <dbReference type="ARBA" id="ARBA00023242"/>
    </source>
</evidence>